<dbReference type="Pfam" id="PF13302">
    <property type="entry name" value="Acetyltransf_3"/>
    <property type="match status" value="1"/>
</dbReference>
<protein>
    <submittedName>
        <fullName evidence="2">GNAT family protein</fullName>
    </submittedName>
</protein>
<organism evidence="2 3">
    <name type="scientific">Paenibacillus hodogayensis</name>
    <dbReference type="NCBI Taxonomy" id="279208"/>
    <lineage>
        <taxon>Bacteria</taxon>
        <taxon>Bacillati</taxon>
        <taxon>Bacillota</taxon>
        <taxon>Bacilli</taxon>
        <taxon>Bacillales</taxon>
        <taxon>Paenibacillaceae</taxon>
        <taxon>Paenibacillus</taxon>
    </lineage>
</organism>
<sequence>MNIWTGNKVRLRAIVPTDWDKFHANDYDSDCARSCDVIYFPRSEDGTKYWAEQQASQKPEGDAIMLAVETVEGVLIGSISTHSCDPRHGTFKYGVAIFREYWRNGYASEAILLLLRYYFEELRYQKATAHIYAFNEGSLALHKRLGFVQEGQLRNMIFTKGRHFDEYVFGLTAGEYAQLYRNLSLPPNA</sequence>
<comment type="caution">
    <text evidence="2">The sequence shown here is derived from an EMBL/GenBank/DDBJ whole genome shotgun (WGS) entry which is preliminary data.</text>
</comment>
<dbReference type="RefSeq" id="WP_344914773.1">
    <property type="nucleotide sequence ID" value="NZ_BAAAYO010000014.1"/>
</dbReference>
<dbReference type="InterPro" id="IPR016181">
    <property type="entry name" value="Acyl_CoA_acyltransferase"/>
</dbReference>
<feature type="domain" description="N-acetyltransferase" evidence="1">
    <location>
        <begin position="9"/>
        <end position="174"/>
    </location>
</feature>
<proteinExistence type="predicted"/>
<keyword evidence="3" id="KW-1185">Reference proteome</keyword>
<dbReference type="Gene3D" id="3.40.630.30">
    <property type="match status" value="1"/>
</dbReference>
<reference evidence="2 3" key="1">
    <citation type="submission" date="2024-09" db="EMBL/GenBank/DDBJ databases">
        <authorList>
            <person name="Sun Q."/>
            <person name="Mori K."/>
        </authorList>
    </citation>
    <scope>NUCLEOTIDE SEQUENCE [LARGE SCALE GENOMIC DNA]</scope>
    <source>
        <strain evidence="2 3">JCM 12520</strain>
    </source>
</reference>
<evidence type="ECO:0000259" key="1">
    <source>
        <dbReference type="PROSITE" id="PS51186"/>
    </source>
</evidence>
<dbReference type="EMBL" id="JBHMAG010000013">
    <property type="protein sequence ID" value="MFB9753683.1"/>
    <property type="molecule type" value="Genomic_DNA"/>
</dbReference>
<dbReference type="InterPro" id="IPR000182">
    <property type="entry name" value="GNAT_dom"/>
</dbReference>
<dbReference type="PANTHER" id="PTHR43415:SF5">
    <property type="entry name" value="ACETYLTRANSFERASE"/>
    <property type="match status" value="1"/>
</dbReference>
<dbReference type="PANTHER" id="PTHR43415">
    <property type="entry name" value="SPERMIDINE N(1)-ACETYLTRANSFERASE"/>
    <property type="match status" value="1"/>
</dbReference>
<name>A0ABV5W025_9BACL</name>
<evidence type="ECO:0000313" key="3">
    <source>
        <dbReference type="Proteomes" id="UP001589619"/>
    </source>
</evidence>
<dbReference type="Proteomes" id="UP001589619">
    <property type="component" value="Unassembled WGS sequence"/>
</dbReference>
<dbReference type="SUPFAM" id="SSF55729">
    <property type="entry name" value="Acyl-CoA N-acyltransferases (Nat)"/>
    <property type="match status" value="1"/>
</dbReference>
<gene>
    <name evidence="2" type="ORF">ACFFNY_19115</name>
</gene>
<evidence type="ECO:0000313" key="2">
    <source>
        <dbReference type="EMBL" id="MFB9753683.1"/>
    </source>
</evidence>
<dbReference type="PROSITE" id="PS51186">
    <property type="entry name" value="GNAT"/>
    <property type="match status" value="1"/>
</dbReference>
<accession>A0ABV5W025</accession>